<reference evidence="3 4" key="1">
    <citation type="submission" date="2023-08" db="EMBL/GenBank/DDBJ databases">
        <title>genomic of DY56.</title>
        <authorList>
            <person name="Wang Y."/>
        </authorList>
    </citation>
    <scope>NUCLEOTIDE SEQUENCE [LARGE SCALE GENOMIC DNA]</scope>
    <source>
        <strain evidence="3 4">DY56-A-20</strain>
    </source>
</reference>
<dbReference type="PANTHER" id="PTHR35149:SF2">
    <property type="entry name" value="DUF262 DOMAIN-CONTAINING PROTEIN"/>
    <property type="match status" value="1"/>
</dbReference>
<feature type="domain" description="GmrSD restriction endonucleases C-terminal" evidence="2">
    <location>
        <begin position="422"/>
        <end position="557"/>
    </location>
</feature>
<keyword evidence="3" id="KW-0540">Nuclease</keyword>
<evidence type="ECO:0000259" key="2">
    <source>
        <dbReference type="Pfam" id="PF07510"/>
    </source>
</evidence>
<keyword evidence="3" id="KW-0378">Hydrolase</keyword>
<sequence length="568" mass="65920">MAKANLLDTNTANVVELIGNGRIFRVPPYQRDYSWGEEQWEDLWTDVTELVQKPDDKHYLGALVVEAKSDREFEIIDGQQRLATISLLALAIIARLQNLAARDIERDKNQERAQALRSIFLGQKDPASLIEASKLYLNENNNSFYQDYLIQLKSPLNPRGLEKSNKLLWTCFEYFSKQLSQLEFCEDGERLATLLSETIGRQLMFIRISVDDELNAYTVFETLNARGLELTSTDLLKNYMFSRISVKTDRDVLHRRWQSLIAKVTAPSFPEFLRYHLLTKYPKVRTQRLFKIFREQIKEPQDVFKLLDELEPRAEIYAALKDPTHGYWQETPSARPYILDFKLFRVRQMTPTLFAAWEKYSIEEFVKLLKLISIISFRYNVISDLNTNTLEPIYHEGAKNILDGSSTRASDSARDLRRIYVGDDKFKSDFSSFSVSGSGQSKKLVRYILAKLESHVSGIPRDPETDSGSIEHILPENPSQDWTIMFPEELWEQSIYRVGNLTLLEVNKNRDIGNKPYGEKVLVYPTSQYRLTQKVAEYAPEDWTPARLNARQISMANRALQIWRSDYA</sequence>
<gene>
    <name evidence="3" type="ORF">Q9K01_08680</name>
</gene>
<evidence type="ECO:0000313" key="3">
    <source>
        <dbReference type="EMBL" id="MDP4539694.1"/>
    </source>
</evidence>
<keyword evidence="4" id="KW-1185">Reference proteome</keyword>
<accession>A0ABT9H9K5</accession>
<organism evidence="3 4">
    <name type="scientific">Qipengyuania benthica</name>
    <dbReference type="NCBI Taxonomy" id="3067651"/>
    <lineage>
        <taxon>Bacteria</taxon>
        <taxon>Pseudomonadati</taxon>
        <taxon>Pseudomonadota</taxon>
        <taxon>Alphaproteobacteria</taxon>
        <taxon>Sphingomonadales</taxon>
        <taxon>Erythrobacteraceae</taxon>
        <taxon>Qipengyuania</taxon>
    </lineage>
</organism>
<dbReference type="Proteomes" id="UP001235664">
    <property type="component" value="Unassembled WGS sequence"/>
</dbReference>
<proteinExistence type="predicted"/>
<evidence type="ECO:0000313" key="4">
    <source>
        <dbReference type="Proteomes" id="UP001235664"/>
    </source>
</evidence>
<dbReference type="InterPro" id="IPR004919">
    <property type="entry name" value="GmrSD_N"/>
</dbReference>
<name>A0ABT9H9K5_9SPHN</name>
<protein>
    <submittedName>
        <fullName evidence="3">DUF262 domain-containing HNH endonuclease family protein</fullName>
    </submittedName>
</protein>
<dbReference type="RefSeq" id="WP_305929811.1">
    <property type="nucleotide sequence ID" value="NZ_JAVAIL010000002.1"/>
</dbReference>
<dbReference type="InterPro" id="IPR011089">
    <property type="entry name" value="GmrSD_C"/>
</dbReference>
<dbReference type="GO" id="GO:0004519">
    <property type="term" value="F:endonuclease activity"/>
    <property type="evidence" value="ECO:0007669"/>
    <property type="project" value="UniProtKB-KW"/>
</dbReference>
<dbReference type="PANTHER" id="PTHR35149">
    <property type="entry name" value="SLL5132 PROTEIN"/>
    <property type="match status" value="1"/>
</dbReference>
<feature type="domain" description="GmrSD restriction endonucleases N-terminal" evidence="1">
    <location>
        <begin position="16"/>
        <end position="241"/>
    </location>
</feature>
<keyword evidence="3" id="KW-0255">Endonuclease</keyword>
<dbReference type="Pfam" id="PF03235">
    <property type="entry name" value="GmrSD_N"/>
    <property type="match status" value="1"/>
</dbReference>
<evidence type="ECO:0000259" key="1">
    <source>
        <dbReference type="Pfam" id="PF03235"/>
    </source>
</evidence>
<comment type="caution">
    <text evidence="3">The sequence shown here is derived from an EMBL/GenBank/DDBJ whole genome shotgun (WGS) entry which is preliminary data.</text>
</comment>
<dbReference type="EMBL" id="JAVAIL010000002">
    <property type="protein sequence ID" value="MDP4539694.1"/>
    <property type="molecule type" value="Genomic_DNA"/>
</dbReference>
<dbReference type="Pfam" id="PF07510">
    <property type="entry name" value="GmrSD_C"/>
    <property type="match status" value="1"/>
</dbReference>